<evidence type="ECO:0000256" key="6">
    <source>
        <dbReference type="ARBA" id="ARBA00022771"/>
    </source>
</evidence>
<dbReference type="Pfam" id="PF13639">
    <property type="entry name" value="zf-RING_2"/>
    <property type="match status" value="1"/>
</dbReference>
<dbReference type="SUPFAM" id="SSF57850">
    <property type="entry name" value="RING/U-box"/>
    <property type="match status" value="1"/>
</dbReference>
<sequence>MQGKQNTVGSLQETLGFNHGSTPSEGGVDQQICWNNLQNSAQNHLPDYMVSSNVTNIPFFNPMSQERQNVTRGSLGESSSSIAPNCASQSEQKADHGWSSAMTTYHGPSLICNEQQCGSSNIMSLNDFFSQGSSSSTIPHEINRNPAFEGCSDNDDDGCQVMECTPYNSVRPGKERMSSACTYLGNGCSTDDSGDGRPESSPDSRRFCKRKTLEGYLAQSSGSGSSDYIPLAENSIWHSGPASHSMSTGANISAPTESVRSINMSEHVIPRLGLTMGGAAAVTPVDTLASRSAESSHRNFRVRIDGSLQQDYLPSNIFPDVDNVGNVNRSSEQQLPELLPNIPLDLRSVPAADSGNTQRQPVVMHVSSLHRGAQTRWSSASSSRTGSSSSSARERNSATFEEPNSRSVSRNISQHPMFIPSTNGRNLNQNPASLNLAGRNVSVAGNVASSSGVHASSPNRVLHRSPQYHRRLSELVRRSLLSPASTGSGGVNGNSRPLRLSSPISQEMALPGNHEHHTSSSVEQHLDDAIGLSNSSRTLAAAREGRSRLVTEIRRVLDLMRRGEGLSVELNDGLYVSILHVFVLYARLEIKSFSVIFYDLDVMILDQSVFFGMPDIRDRHRDMRLDVDNMSYEELLALGERIGDVCTGLSEETISSRLKQRNFISIKTEQPEEAEPCCICREEYNNGDGLGTLECGHDFHTDCIKQWLMQKNLCPVCKTTGLTT</sequence>
<evidence type="ECO:0000256" key="9">
    <source>
        <dbReference type="PROSITE-ProRule" id="PRU00175"/>
    </source>
</evidence>
<evidence type="ECO:0000256" key="2">
    <source>
        <dbReference type="ARBA" id="ARBA00004906"/>
    </source>
</evidence>
<feature type="compositionally biased region" description="Low complexity" evidence="10">
    <location>
        <begin position="378"/>
        <end position="391"/>
    </location>
</feature>
<dbReference type="FunFam" id="3.30.40.10:FF:000309">
    <property type="entry name" value="E3 ubiquitin-protein ligase MBR2"/>
    <property type="match status" value="1"/>
</dbReference>
<protein>
    <recommendedName>
        <fullName evidence="3">RING-type E3 ubiquitin transferase</fullName>
        <ecNumber evidence="3">2.3.2.27</ecNumber>
    </recommendedName>
</protein>
<dbReference type="InterPro" id="IPR045191">
    <property type="entry name" value="MBR1/2-like"/>
</dbReference>
<dbReference type="PANTHER" id="PTHR22937">
    <property type="entry name" value="E3 UBIQUITIN-PROTEIN LIGASE RNF165"/>
    <property type="match status" value="1"/>
</dbReference>
<evidence type="ECO:0000256" key="10">
    <source>
        <dbReference type="SAM" id="MobiDB-lite"/>
    </source>
</evidence>
<proteinExistence type="predicted"/>
<keyword evidence="6 9" id="KW-0863">Zinc-finger</keyword>
<dbReference type="GO" id="GO:0008270">
    <property type="term" value="F:zinc ion binding"/>
    <property type="evidence" value="ECO:0007669"/>
    <property type="project" value="UniProtKB-KW"/>
</dbReference>
<dbReference type="GO" id="GO:0043161">
    <property type="term" value="P:proteasome-mediated ubiquitin-dependent protein catabolic process"/>
    <property type="evidence" value="ECO:0007669"/>
    <property type="project" value="UniProtKB-ARBA"/>
</dbReference>
<evidence type="ECO:0000256" key="3">
    <source>
        <dbReference type="ARBA" id="ARBA00012483"/>
    </source>
</evidence>
<dbReference type="PANTHER" id="PTHR22937:SF215">
    <property type="entry name" value="RING-TYPE E3 UBIQUITIN TRANSFERASE"/>
    <property type="match status" value="1"/>
</dbReference>
<name>A0A9J5WEP7_SOLCO</name>
<dbReference type="AlphaFoldDB" id="A0A9J5WEP7"/>
<evidence type="ECO:0000259" key="11">
    <source>
        <dbReference type="PROSITE" id="PS50089"/>
    </source>
</evidence>
<reference evidence="12 13" key="1">
    <citation type="submission" date="2020-09" db="EMBL/GenBank/DDBJ databases">
        <title>De no assembly of potato wild relative species, Solanum commersonii.</title>
        <authorList>
            <person name="Cho K."/>
        </authorList>
    </citation>
    <scope>NUCLEOTIDE SEQUENCE [LARGE SCALE GENOMIC DNA]</scope>
    <source>
        <strain evidence="12">LZ3.2</strain>
        <tissue evidence="12">Leaf</tissue>
    </source>
</reference>
<dbReference type="InterPro" id="IPR001841">
    <property type="entry name" value="Znf_RING"/>
</dbReference>
<accession>A0A9J5WEP7</accession>
<comment type="caution">
    <text evidence="12">The sequence shown here is derived from an EMBL/GenBank/DDBJ whole genome shotgun (WGS) entry which is preliminary data.</text>
</comment>
<dbReference type="GO" id="GO:0061630">
    <property type="term" value="F:ubiquitin protein ligase activity"/>
    <property type="evidence" value="ECO:0007669"/>
    <property type="project" value="UniProtKB-EC"/>
</dbReference>
<dbReference type="GO" id="GO:0010228">
    <property type="term" value="P:vegetative to reproductive phase transition of meristem"/>
    <property type="evidence" value="ECO:0007669"/>
    <property type="project" value="UniProtKB-ARBA"/>
</dbReference>
<dbReference type="InterPro" id="IPR013083">
    <property type="entry name" value="Znf_RING/FYVE/PHD"/>
</dbReference>
<feature type="domain" description="RING-type" evidence="11">
    <location>
        <begin position="677"/>
        <end position="718"/>
    </location>
</feature>
<feature type="region of interest" description="Disordered" evidence="10">
    <location>
        <begin position="69"/>
        <end position="88"/>
    </location>
</feature>
<dbReference type="Proteomes" id="UP000824120">
    <property type="component" value="Chromosome 12"/>
</dbReference>
<keyword evidence="8" id="KW-0862">Zinc</keyword>
<gene>
    <name evidence="12" type="ORF">H5410_063238</name>
</gene>
<keyword evidence="4" id="KW-0808">Transferase</keyword>
<dbReference type="EC" id="2.3.2.27" evidence="3"/>
<feature type="region of interest" description="Disordered" evidence="10">
    <location>
        <begin position="1"/>
        <end position="24"/>
    </location>
</feature>
<evidence type="ECO:0000313" key="13">
    <source>
        <dbReference type="Proteomes" id="UP000824120"/>
    </source>
</evidence>
<evidence type="ECO:0000256" key="4">
    <source>
        <dbReference type="ARBA" id="ARBA00022679"/>
    </source>
</evidence>
<evidence type="ECO:0000256" key="5">
    <source>
        <dbReference type="ARBA" id="ARBA00022723"/>
    </source>
</evidence>
<feature type="region of interest" description="Disordered" evidence="10">
    <location>
        <begin position="368"/>
        <end position="426"/>
    </location>
</feature>
<keyword evidence="13" id="KW-1185">Reference proteome</keyword>
<keyword evidence="5" id="KW-0479">Metal-binding</keyword>
<keyword evidence="7" id="KW-0833">Ubl conjugation pathway</keyword>
<dbReference type="PROSITE" id="PS50089">
    <property type="entry name" value="ZF_RING_2"/>
    <property type="match status" value="1"/>
</dbReference>
<evidence type="ECO:0000256" key="7">
    <source>
        <dbReference type="ARBA" id="ARBA00022786"/>
    </source>
</evidence>
<dbReference type="OrthoDB" id="8062037at2759"/>
<evidence type="ECO:0000313" key="12">
    <source>
        <dbReference type="EMBL" id="KAG5573472.1"/>
    </source>
</evidence>
<dbReference type="Gene3D" id="3.30.40.10">
    <property type="entry name" value="Zinc/RING finger domain, C3HC4 (zinc finger)"/>
    <property type="match status" value="1"/>
</dbReference>
<evidence type="ECO:0000256" key="1">
    <source>
        <dbReference type="ARBA" id="ARBA00000900"/>
    </source>
</evidence>
<comment type="pathway">
    <text evidence="2">Protein modification; protein ubiquitination.</text>
</comment>
<feature type="compositionally biased region" description="Polar residues" evidence="10">
    <location>
        <begin position="405"/>
        <end position="426"/>
    </location>
</feature>
<organism evidence="12 13">
    <name type="scientific">Solanum commersonii</name>
    <name type="common">Commerson's wild potato</name>
    <name type="synonym">Commerson's nightshade</name>
    <dbReference type="NCBI Taxonomy" id="4109"/>
    <lineage>
        <taxon>Eukaryota</taxon>
        <taxon>Viridiplantae</taxon>
        <taxon>Streptophyta</taxon>
        <taxon>Embryophyta</taxon>
        <taxon>Tracheophyta</taxon>
        <taxon>Spermatophyta</taxon>
        <taxon>Magnoliopsida</taxon>
        <taxon>eudicotyledons</taxon>
        <taxon>Gunneridae</taxon>
        <taxon>Pentapetalae</taxon>
        <taxon>asterids</taxon>
        <taxon>lamiids</taxon>
        <taxon>Solanales</taxon>
        <taxon>Solanaceae</taxon>
        <taxon>Solanoideae</taxon>
        <taxon>Solaneae</taxon>
        <taxon>Solanum</taxon>
    </lineage>
</organism>
<dbReference type="EMBL" id="JACXVP010000012">
    <property type="protein sequence ID" value="KAG5573472.1"/>
    <property type="molecule type" value="Genomic_DNA"/>
</dbReference>
<evidence type="ECO:0000256" key="8">
    <source>
        <dbReference type="ARBA" id="ARBA00022833"/>
    </source>
</evidence>
<comment type="catalytic activity">
    <reaction evidence="1">
        <text>S-ubiquitinyl-[E2 ubiquitin-conjugating enzyme]-L-cysteine + [acceptor protein]-L-lysine = [E2 ubiquitin-conjugating enzyme]-L-cysteine + N(6)-ubiquitinyl-[acceptor protein]-L-lysine.</text>
        <dbReference type="EC" id="2.3.2.27"/>
    </reaction>
</comment>
<dbReference type="SMART" id="SM00184">
    <property type="entry name" value="RING"/>
    <property type="match status" value="1"/>
</dbReference>